<organism evidence="7 8">
    <name type="scientific">Candidatus Sphingobacterium stercoripullorum</name>
    <dbReference type="NCBI Taxonomy" id="2838759"/>
    <lineage>
        <taxon>Bacteria</taxon>
        <taxon>Pseudomonadati</taxon>
        <taxon>Bacteroidota</taxon>
        <taxon>Sphingobacteriia</taxon>
        <taxon>Sphingobacteriales</taxon>
        <taxon>Sphingobacteriaceae</taxon>
        <taxon>Sphingobacterium</taxon>
    </lineage>
</organism>
<dbReference type="Gene3D" id="2.60.40.1120">
    <property type="entry name" value="Carboxypeptidase-like, regulatory domain"/>
    <property type="match status" value="1"/>
</dbReference>
<dbReference type="PANTHER" id="PTHR40980">
    <property type="entry name" value="PLUG DOMAIN-CONTAINING PROTEIN"/>
    <property type="match status" value="1"/>
</dbReference>
<dbReference type="GO" id="GO:0009279">
    <property type="term" value="C:cell outer membrane"/>
    <property type="evidence" value="ECO:0007669"/>
    <property type="project" value="UniProtKB-SubCell"/>
</dbReference>
<dbReference type="SUPFAM" id="SSF56935">
    <property type="entry name" value="Porins"/>
    <property type="match status" value="1"/>
</dbReference>
<dbReference type="PANTHER" id="PTHR40980:SF5">
    <property type="entry name" value="TONB-DEPENDENT RECEPTOR"/>
    <property type="match status" value="1"/>
</dbReference>
<gene>
    <name evidence="7" type="ORF">H9853_06430</name>
</gene>
<comment type="caution">
    <text evidence="7">The sequence shown here is derived from an EMBL/GenBank/DDBJ whole genome shotgun (WGS) entry which is preliminary data.</text>
</comment>
<dbReference type="AlphaFoldDB" id="A0A9D1W8L4"/>
<dbReference type="InterPro" id="IPR036942">
    <property type="entry name" value="Beta-barrel_TonB_sf"/>
</dbReference>
<dbReference type="EMBL" id="DXEZ01000176">
    <property type="protein sequence ID" value="HIX54644.1"/>
    <property type="molecule type" value="Genomic_DNA"/>
</dbReference>
<keyword evidence="3" id="KW-0998">Cell outer membrane</keyword>
<dbReference type="SUPFAM" id="SSF49464">
    <property type="entry name" value="Carboxypeptidase regulatory domain-like"/>
    <property type="match status" value="1"/>
</dbReference>
<dbReference type="InterPro" id="IPR012910">
    <property type="entry name" value="Plug_dom"/>
</dbReference>
<name>A0A9D1W8L4_9SPHI</name>
<evidence type="ECO:0000256" key="3">
    <source>
        <dbReference type="ARBA" id="ARBA00023237"/>
    </source>
</evidence>
<evidence type="ECO:0000259" key="5">
    <source>
        <dbReference type="Pfam" id="PF00593"/>
    </source>
</evidence>
<feature type="domain" description="TonB-dependent receptor-like beta-barrel" evidence="5">
    <location>
        <begin position="387"/>
        <end position="880"/>
    </location>
</feature>
<dbReference type="InterPro" id="IPR037066">
    <property type="entry name" value="Plug_dom_sf"/>
</dbReference>
<sequence length="916" mass="103862">MKIQTIVLPFLIGIFLCFSLNLYAQQSGVRGQVFDMETSEPISGVSIKVIGESAGTLTNQMGEFVIPLTSAGEYKLQVSYVGYKSDSLNIELVEDSQWLTRDFYLVNESSLLEEIVITRHRDRTAEIALLKERRESNLMLNQIGIRELNKKGVSDVENAVSKVVGITKSDDGSQVFVRGMGDRYNSTFFNGLPLPSNDPGLKNLSLDLLSTDLVEYVEVDKAFNSYMYGDFAGGNINVKSKEYSGKGVFELSLSSTVNSNTIAHADQFSFYPGEFDKLGFANYKIPNNPLSNFNFVNSANPVARNPYPGGAKLLAGKSYQVGHFWRANFLATAGFSNGYDYQEGFNKNINAQGADLLSLNQVKYSYSTHSQALLNANLAYQDKHKLSYNFMFINTSEQTNDLYTGFIRDIAENDNGRLQRGAYSNNRLFVNQVLGTHKMSDDLNLNWSGSINNIFYAMPDRIQNTFRFMEDQQGYVFAQDAITDNHRFNQKLNEREYAFDVHAKYNLPFLNTDDNDNFFRVGYQAKMKRRDFEAIQFNFRIAGDQLYNVVDPSNLDAFFNQENFQKNYFFIESFADETPQSYQGIQDVHATYFDLTYQWTPKLTSIIGMRYENLKQEVSWITQLDPAGGINQLSKNKFLPSLNLKYLINNKQNLRLGASKTYTLPQFKERAPFVYDEPTERTFGNPYLYPSDNYNIDLKWEMFPQANELIALGVFGKYIQNPINAMTVASTSNDISYVNVGDNGTVMGVELEFKKQLISWDSEKHKLHIGGNATLMKTHQVIDEEKVARETEFYIMPTHTESSFTGASDLLVNADISYELNLGNGKFVNSSVVYHYFSDRLYSLGIEQKGNFVDKAVGSLDFVLQSKLTSKVGLRLLARNLLDPSYQRVQENSGAHVPVMSYKKGRFFTLGVTYSL</sequence>
<keyword evidence="2 4" id="KW-0472">Membrane</keyword>
<keyword evidence="7" id="KW-0675">Receptor</keyword>
<evidence type="ECO:0000256" key="1">
    <source>
        <dbReference type="ARBA" id="ARBA00004442"/>
    </source>
</evidence>
<evidence type="ECO:0000313" key="7">
    <source>
        <dbReference type="EMBL" id="HIX54644.1"/>
    </source>
</evidence>
<evidence type="ECO:0000256" key="4">
    <source>
        <dbReference type="RuleBase" id="RU003357"/>
    </source>
</evidence>
<evidence type="ECO:0000256" key="2">
    <source>
        <dbReference type="ARBA" id="ARBA00023136"/>
    </source>
</evidence>
<reference evidence="7" key="1">
    <citation type="journal article" date="2021" name="PeerJ">
        <title>Extensive microbial diversity within the chicken gut microbiome revealed by metagenomics and culture.</title>
        <authorList>
            <person name="Gilroy R."/>
            <person name="Ravi A."/>
            <person name="Getino M."/>
            <person name="Pursley I."/>
            <person name="Horton D.L."/>
            <person name="Alikhan N.F."/>
            <person name="Baker D."/>
            <person name="Gharbi K."/>
            <person name="Hall N."/>
            <person name="Watson M."/>
            <person name="Adriaenssens E.M."/>
            <person name="Foster-Nyarko E."/>
            <person name="Jarju S."/>
            <person name="Secka A."/>
            <person name="Antonio M."/>
            <person name="Oren A."/>
            <person name="Chaudhuri R.R."/>
            <person name="La Ragione R."/>
            <person name="Hildebrand F."/>
            <person name="Pallen M.J."/>
        </authorList>
    </citation>
    <scope>NUCLEOTIDE SEQUENCE</scope>
    <source>
        <strain evidence="7">1719</strain>
    </source>
</reference>
<evidence type="ECO:0000259" key="6">
    <source>
        <dbReference type="Pfam" id="PF07715"/>
    </source>
</evidence>
<reference evidence="7" key="2">
    <citation type="submission" date="2021-04" db="EMBL/GenBank/DDBJ databases">
        <authorList>
            <person name="Gilroy R."/>
        </authorList>
    </citation>
    <scope>NUCLEOTIDE SEQUENCE</scope>
    <source>
        <strain evidence="7">1719</strain>
    </source>
</reference>
<dbReference type="InterPro" id="IPR008969">
    <property type="entry name" value="CarboxyPept-like_regulatory"/>
</dbReference>
<dbReference type="Proteomes" id="UP000824156">
    <property type="component" value="Unassembled WGS sequence"/>
</dbReference>
<dbReference type="InterPro" id="IPR000531">
    <property type="entry name" value="Beta-barrel_TonB"/>
</dbReference>
<comment type="similarity">
    <text evidence="4">Belongs to the TonB-dependent receptor family.</text>
</comment>
<dbReference type="Gene3D" id="2.170.130.10">
    <property type="entry name" value="TonB-dependent receptor, plug domain"/>
    <property type="match status" value="1"/>
</dbReference>
<dbReference type="Gene3D" id="2.40.170.20">
    <property type="entry name" value="TonB-dependent receptor, beta-barrel domain"/>
    <property type="match status" value="1"/>
</dbReference>
<dbReference type="Pfam" id="PF13715">
    <property type="entry name" value="CarbopepD_reg_2"/>
    <property type="match status" value="1"/>
</dbReference>
<keyword evidence="4" id="KW-0798">TonB box</keyword>
<evidence type="ECO:0000313" key="8">
    <source>
        <dbReference type="Proteomes" id="UP000824156"/>
    </source>
</evidence>
<dbReference type="Pfam" id="PF07715">
    <property type="entry name" value="Plug"/>
    <property type="match status" value="1"/>
</dbReference>
<protein>
    <submittedName>
        <fullName evidence="7">TonB-dependent receptor</fullName>
    </submittedName>
</protein>
<dbReference type="Pfam" id="PF00593">
    <property type="entry name" value="TonB_dep_Rec_b-barrel"/>
    <property type="match status" value="1"/>
</dbReference>
<feature type="domain" description="TonB-dependent receptor plug" evidence="6">
    <location>
        <begin position="140"/>
        <end position="234"/>
    </location>
</feature>
<proteinExistence type="inferred from homology"/>
<accession>A0A9D1W8L4</accession>
<comment type="subcellular location">
    <subcellularLocation>
        <location evidence="1 4">Cell outer membrane</location>
    </subcellularLocation>
</comment>